<dbReference type="Proteomes" id="UP000005239">
    <property type="component" value="Unassembled WGS sequence"/>
</dbReference>
<proteinExistence type="predicted"/>
<organism evidence="1 2">
    <name type="scientific">Pristionchus pacificus</name>
    <name type="common">Parasitic nematode worm</name>
    <dbReference type="NCBI Taxonomy" id="54126"/>
    <lineage>
        <taxon>Eukaryota</taxon>
        <taxon>Metazoa</taxon>
        <taxon>Ecdysozoa</taxon>
        <taxon>Nematoda</taxon>
        <taxon>Chromadorea</taxon>
        <taxon>Rhabditida</taxon>
        <taxon>Rhabditina</taxon>
        <taxon>Diplogasteromorpha</taxon>
        <taxon>Diplogasteroidea</taxon>
        <taxon>Neodiplogasteridae</taxon>
        <taxon>Pristionchus</taxon>
    </lineage>
</organism>
<protein>
    <submittedName>
        <fullName evidence="1">Uncharacterized protein</fullName>
    </submittedName>
</protein>
<evidence type="ECO:0000313" key="1">
    <source>
        <dbReference type="EnsemblMetazoa" id="PPA41929.1"/>
    </source>
</evidence>
<sequence length="312" mass="35911">MDANIDNDLSPISIFSAHVFGKICGYLDNNSISQLRQMCKLACKSFSQLFSTRETVVANLNFKKNAKANEIILSITLWRRRDVYLWRLGLICACKTLHLNPSECLEFFQTELNATLVLQDLSKLLEHLKPLTRRTKFMRMRTFGALSNYETIISLCADFLEGKSLRFVSDSGFYQDYDSKIWVDFFRAVKTDKCVFHLKISKESVNFMLHIASIIGDVRIQVVQSLNHDFVPIIREMLKRKCANLNFHVEGYQFSQTDVTRMVQFFHRLDKRCLLILPFDDVIINAQIGVCNLIARDQVAISLAHLSIGPHS</sequence>
<accession>A0A2A6C0R8</accession>
<dbReference type="AlphaFoldDB" id="A0A2A6C0R8"/>
<name>A0A2A6C0R8_PRIPA</name>
<accession>A0A8R1UZC1</accession>
<evidence type="ECO:0000313" key="2">
    <source>
        <dbReference type="Proteomes" id="UP000005239"/>
    </source>
</evidence>
<dbReference type="EnsemblMetazoa" id="PPA41929.1">
    <property type="protein sequence ID" value="PPA41929.1"/>
    <property type="gene ID" value="WBGene00280298"/>
</dbReference>
<reference evidence="1" key="2">
    <citation type="submission" date="2022-06" db="UniProtKB">
        <authorList>
            <consortium name="EnsemblMetazoa"/>
        </authorList>
    </citation>
    <scope>IDENTIFICATION</scope>
    <source>
        <strain evidence="1">PS312</strain>
    </source>
</reference>
<gene>
    <name evidence="1" type="primary">WBGene00280298</name>
</gene>
<keyword evidence="2" id="KW-1185">Reference proteome</keyword>
<reference evidence="2" key="1">
    <citation type="journal article" date="2008" name="Nat. Genet.">
        <title>The Pristionchus pacificus genome provides a unique perspective on nematode lifestyle and parasitism.</title>
        <authorList>
            <person name="Dieterich C."/>
            <person name="Clifton S.W."/>
            <person name="Schuster L.N."/>
            <person name="Chinwalla A."/>
            <person name="Delehaunty K."/>
            <person name="Dinkelacker I."/>
            <person name="Fulton L."/>
            <person name="Fulton R."/>
            <person name="Godfrey J."/>
            <person name="Minx P."/>
            <person name="Mitreva M."/>
            <person name="Roeseler W."/>
            <person name="Tian H."/>
            <person name="Witte H."/>
            <person name="Yang S.P."/>
            <person name="Wilson R.K."/>
            <person name="Sommer R.J."/>
        </authorList>
    </citation>
    <scope>NUCLEOTIDE SEQUENCE [LARGE SCALE GENOMIC DNA]</scope>
    <source>
        <strain evidence="2">PS312</strain>
    </source>
</reference>